<gene>
    <name evidence="16" type="ORF">scyTo_0019657</name>
</gene>
<dbReference type="EMBL" id="BFAA01014839">
    <property type="protein sequence ID" value="GCB80080.1"/>
    <property type="molecule type" value="Genomic_DNA"/>
</dbReference>
<dbReference type="GO" id="GO:0003924">
    <property type="term" value="F:GTPase activity"/>
    <property type="evidence" value="ECO:0007669"/>
    <property type="project" value="InterPro"/>
</dbReference>
<evidence type="ECO:0000256" key="1">
    <source>
        <dbReference type="ARBA" id="ARBA00004120"/>
    </source>
</evidence>
<evidence type="ECO:0000256" key="3">
    <source>
        <dbReference type="ARBA" id="ARBA00008626"/>
    </source>
</evidence>
<dbReference type="Gene3D" id="3.40.50.300">
    <property type="entry name" value="P-loop containing nucleotide triphosphate hydrolases"/>
    <property type="match status" value="1"/>
</dbReference>
<comment type="subcellular location">
    <subcellularLocation>
        <location evidence="1">Cytoplasm</location>
        <location evidence="1">Cytoskeleton</location>
        <location evidence="1">Cilium basal body</location>
    </subcellularLocation>
</comment>
<keyword evidence="7" id="KW-0963">Cytoplasm</keyword>
<dbReference type="PRINTS" id="PR00449">
    <property type="entry name" value="RASTRNSFRMNG"/>
</dbReference>
<keyword evidence="14" id="KW-0966">Cell projection</keyword>
<evidence type="ECO:0000256" key="12">
    <source>
        <dbReference type="ARBA" id="ARBA00023134"/>
    </source>
</evidence>
<dbReference type="Proteomes" id="UP000288216">
    <property type="component" value="Unassembled WGS sequence"/>
</dbReference>
<keyword evidence="6" id="KW-0268">Exocytosis</keyword>
<dbReference type="GO" id="GO:0015031">
    <property type="term" value="P:protein transport"/>
    <property type="evidence" value="ECO:0007669"/>
    <property type="project" value="UniProtKB-KW"/>
</dbReference>
<accession>A0A401Q411</accession>
<keyword evidence="9" id="KW-0970">Cilium biogenesis/degradation</keyword>
<proteinExistence type="inferred from homology"/>
<dbReference type="SUPFAM" id="SSF52540">
    <property type="entry name" value="P-loop containing nucleoside triphosphate hydrolases"/>
    <property type="match status" value="1"/>
</dbReference>
<dbReference type="InterPro" id="IPR005345">
    <property type="entry name" value="PHF5"/>
</dbReference>
<evidence type="ECO:0000256" key="4">
    <source>
        <dbReference type="ARBA" id="ARBA00021423"/>
    </source>
</evidence>
<evidence type="ECO:0000313" key="16">
    <source>
        <dbReference type="EMBL" id="GCB80080.1"/>
    </source>
</evidence>
<dbReference type="InterPro" id="IPR001806">
    <property type="entry name" value="Small_GTPase"/>
</dbReference>
<keyword evidence="13" id="KW-0206">Cytoskeleton</keyword>
<dbReference type="Pfam" id="PF00071">
    <property type="entry name" value="Ras"/>
    <property type="match status" value="1"/>
</dbReference>
<dbReference type="Pfam" id="PF03660">
    <property type="entry name" value="PHF5"/>
    <property type="match status" value="1"/>
</dbReference>
<evidence type="ECO:0000256" key="13">
    <source>
        <dbReference type="ARBA" id="ARBA00023212"/>
    </source>
</evidence>
<evidence type="ECO:0000256" key="14">
    <source>
        <dbReference type="ARBA" id="ARBA00023273"/>
    </source>
</evidence>
<evidence type="ECO:0000313" key="17">
    <source>
        <dbReference type="Proteomes" id="UP000288216"/>
    </source>
</evidence>
<reference evidence="16 17" key="1">
    <citation type="journal article" date="2018" name="Nat. Ecol. Evol.">
        <title>Shark genomes provide insights into elasmobranch evolution and the origin of vertebrates.</title>
        <authorList>
            <person name="Hara Y"/>
            <person name="Yamaguchi K"/>
            <person name="Onimaru K"/>
            <person name="Kadota M"/>
            <person name="Koyanagi M"/>
            <person name="Keeley SD"/>
            <person name="Tatsumi K"/>
            <person name="Tanaka K"/>
            <person name="Motone F"/>
            <person name="Kageyama Y"/>
            <person name="Nozu R"/>
            <person name="Adachi N"/>
            <person name="Nishimura O"/>
            <person name="Nakagawa R"/>
            <person name="Tanegashima C"/>
            <person name="Kiyatake I"/>
            <person name="Matsumoto R"/>
            <person name="Murakumo K"/>
            <person name="Nishida K"/>
            <person name="Terakita A"/>
            <person name="Kuratani S"/>
            <person name="Sato K"/>
            <person name="Hyodo S Kuraku.S."/>
        </authorList>
    </citation>
    <scope>NUCLEOTIDE SEQUENCE [LARGE SCALE GENOMIC DNA]</scope>
</reference>
<keyword evidence="17" id="KW-1185">Reference proteome</keyword>
<keyword evidence="11" id="KW-0969">Cilium</keyword>
<dbReference type="InterPro" id="IPR039677">
    <property type="entry name" value="RSG1"/>
</dbReference>
<dbReference type="SMART" id="SM00175">
    <property type="entry name" value="RAB"/>
    <property type="match status" value="1"/>
</dbReference>
<keyword evidence="10" id="KW-0653">Protein transport</keyword>
<evidence type="ECO:0000256" key="15">
    <source>
        <dbReference type="ARBA" id="ARBA00030243"/>
    </source>
</evidence>
<comment type="similarity">
    <text evidence="2">Belongs to the small GTPase superfamily. Rab family.</text>
</comment>
<evidence type="ECO:0000256" key="8">
    <source>
        <dbReference type="ARBA" id="ARBA00022741"/>
    </source>
</evidence>
<dbReference type="GO" id="GO:0000398">
    <property type="term" value="P:mRNA splicing, via spliceosome"/>
    <property type="evidence" value="ECO:0007669"/>
    <property type="project" value="InterPro"/>
</dbReference>
<evidence type="ECO:0000256" key="9">
    <source>
        <dbReference type="ARBA" id="ARBA00022794"/>
    </source>
</evidence>
<sequence length="370" mass="41453">MATFLKSGSLVTADWLNSVEGREHLASILRRNKRKIFGLLERPVLPPQVAPDTASYKIFLSGKSGVGKTAAVAKFAGLEISSVHHETTGIQTRTVYWPAKLVENGRVIMFRFQFWDCGEASLKKFDHILAACKDKADAILFLFSFTDRSSFDDLPSQMSRIMHDSEKIVKIVIGTKFDQYMHTDVTERELRDFQRTWHLPVFKIKSVNGPRLSDGKTLDGKAGLLEVEHILNGVAEQLWYQDQVTAGLGVPSLLGYCSTAPTEDHPDLIFCRKQAGVAIGRLCEKCDGKCVICDSYVRPCTLVRICDKCNYGSYQGRCVICGGPGVSDAYYCKECTIQEKDRDGCPKIVNLGSSKTDLFYERKKYGFKKR</sequence>
<name>A0A401Q411_SCYTO</name>
<dbReference type="OrthoDB" id="10266641at2759"/>
<dbReference type="FunFam" id="3.40.50.300:FF:001043">
    <property type="entry name" value="ciliogenesis and planar polarity effector 2"/>
    <property type="match status" value="1"/>
</dbReference>
<evidence type="ECO:0000256" key="6">
    <source>
        <dbReference type="ARBA" id="ARBA00022483"/>
    </source>
</evidence>
<dbReference type="STRING" id="75743.A0A401Q411"/>
<dbReference type="OMA" id="PSMHHET"/>
<comment type="caution">
    <text evidence="16">The sequence shown here is derived from an EMBL/GenBank/DDBJ whole genome shotgun (WGS) entry which is preliminary data.</text>
</comment>
<dbReference type="PROSITE" id="PS51419">
    <property type="entry name" value="RAB"/>
    <property type="match status" value="1"/>
</dbReference>
<evidence type="ECO:0000256" key="5">
    <source>
        <dbReference type="ARBA" id="ARBA00022448"/>
    </source>
</evidence>
<keyword evidence="8" id="KW-0547">Nucleotide-binding</keyword>
<organism evidence="16 17">
    <name type="scientific">Scyliorhinus torazame</name>
    <name type="common">Cloudy catshark</name>
    <name type="synonym">Catulus torazame</name>
    <dbReference type="NCBI Taxonomy" id="75743"/>
    <lineage>
        <taxon>Eukaryota</taxon>
        <taxon>Metazoa</taxon>
        <taxon>Chordata</taxon>
        <taxon>Craniata</taxon>
        <taxon>Vertebrata</taxon>
        <taxon>Chondrichthyes</taxon>
        <taxon>Elasmobranchii</taxon>
        <taxon>Galeomorphii</taxon>
        <taxon>Galeoidea</taxon>
        <taxon>Carcharhiniformes</taxon>
        <taxon>Scyliorhinidae</taxon>
        <taxon>Scyliorhinus</taxon>
    </lineage>
</organism>
<dbReference type="GO" id="GO:0006887">
    <property type="term" value="P:exocytosis"/>
    <property type="evidence" value="ECO:0007669"/>
    <property type="project" value="UniProtKB-KW"/>
</dbReference>
<keyword evidence="5" id="KW-0813">Transport</keyword>
<dbReference type="GO" id="GO:0005815">
    <property type="term" value="C:microtubule organizing center"/>
    <property type="evidence" value="ECO:0007669"/>
    <property type="project" value="UniProtKB-ARBA"/>
</dbReference>
<dbReference type="InterPro" id="IPR027417">
    <property type="entry name" value="P-loop_NTPase"/>
</dbReference>
<dbReference type="GO" id="GO:0005525">
    <property type="term" value="F:GTP binding"/>
    <property type="evidence" value="ECO:0007669"/>
    <property type="project" value="UniProtKB-KW"/>
</dbReference>
<evidence type="ECO:0000256" key="11">
    <source>
        <dbReference type="ARBA" id="ARBA00023069"/>
    </source>
</evidence>
<dbReference type="GO" id="GO:0005929">
    <property type="term" value="C:cilium"/>
    <property type="evidence" value="ECO:0007669"/>
    <property type="project" value="UniProtKB-ARBA"/>
</dbReference>
<dbReference type="PANTHER" id="PTHR14983">
    <property type="entry name" value="CILIOGENESIS AND PLANAR POLARITY EFFECTOR 2"/>
    <property type="match status" value="1"/>
</dbReference>
<dbReference type="AlphaFoldDB" id="A0A401Q411"/>
<protein>
    <recommendedName>
        <fullName evidence="4">Ciliogenesis and planar polarity effector 2</fullName>
    </recommendedName>
    <alternativeName>
        <fullName evidence="15">REM2- and Rab-like small GTPase 1</fullName>
    </alternativeName>
</protein>
<dbReference type="PANTHER" id="PTHR14983:SF1">
    <property type="entry name" value="CILIOGENESIS AND PLANAR POLARITY EFFECTOR 2"/>
    <property type="match status" value="1"/>
</dbReference>
<keyword evidence="12" id="KW-0342">GTP-binding</keyword>
<evidence type="ECO:0000256" key="10">
    <source>
        <dbReference type="ARBA" id="ARBA00022927"/>
    </source>
</evidence>
<evidence type="ECO:0000256" key="7">
    <source>
        <dbReference type="ARBA" id="ARBA00022490"/>
    </source>
</evidence>
<dbReference type="GO" id="GO:0030030">
    <property type="term" value="P:cell projection organization"/>
    <property type="evidence" value="ECO:0007669"/>
    <property type="project" value="UniProtKB-KW"/>
</dbReference>
<comment type="similarity">
    <text evidence="3">Belongs to the PHF5 family.</text>
</comment>
<evidence type="ECO:0000256" key="2">
    <source>
        <dbReference type="ARBA" id="ARBA00006270"/>
    </source>
</evidence>